<dbReference type="SFLD" id="SFLDG00002">
    <property type="entry name" value="C1.7:_P-type_atpase_like"/>
    <property type="match status" value="1"/>
</dbReference>
<dbReference type="Gene3D" id="3.40.50.1000">
    <property type="entry name" value="HAD superfamily/HAD-like"/>
    <property type="match status" value="1"/>
</dbReference>
<dbReference type="SFLD" id="SFLDS00003">
    <property type="entry name" value="Haloacid_Dehalogenase"/>
    <property type="match status" value="1"/>
</dbReference>
<keyword evidence="4 10" id="KW-0812">Transmembrane</keyword>
<dbReference type="InterPro" id="IPR027256">
    <property type="entry name" value="P-typ_ATPase_IB"/>
</dbReference>
<reference evidence="12 13" key="1">
    <citation type="submission" date="2020-12" db="EMBL/GenBank/DDBJ databases">
        <title>Oil enriched cultivation method for isolating marine PHA-producing bacteria.</title>
        <authorList>
            <person name="Zheng W."/>
            <person name="Yu S."/>
            <person name="Huang Y."/>
        </authorList>
    </citation>
    <scope>NUCLEOTIDE SEQUENCE [LARGE SCALE GENOMIC DNA]</scope>
    <source>
        <strain evidence="12 13">SY-2-6</strain>
    </source>
</reference>
<dbReference type="InterPro" id="IPR023299">
    <property type="entry name" value="ATPase_P-typ_cyto_dom_N"/>
</dbReference>
<sequence>MEKEQRPEVVEAFHRNLPGVKSALYTPETGSLLLHHDVHWNADSSRTARLLSSVSELSPYKKELQTAGAAFLMDFFLPASRFTGMLKVLSPSALTTLYACRNTLKNGVRPLQEKTRPNADTLSMAAIIASIIKGNPKSAVMILIMSTLSEIITDMTSQRTKTYVRDMMSVDTPYVWKVIHNGREEKVPIQTINPGDTLAVFEGEKISADGQVCQGTATIDQSAITGEYMPQEVFKGQEVYAGTIVQSGSLQMEVTRVGEDTTAAGIIHMIEHAQDSKAPIQNYADDMSERLVPVSFLLALLTYALTRSWDRVLNMLVIDYVCGIKLATATAVSASIGRAASQGAIMKGGQHLQSLASVDTAILDKTGTITEGRPEIVQILPFNGFTENDILRYAASAEEHSSHPIAESILTKMKKNGLTAYDHDHSSIENIVGHGVRAIVNKKEVLVGSQELLIKSNVDMSSLPFLKKSLKKKNTVYAAVDQSIAGVIVIEDAVRSGMKRTINHLRRSGIDEIVMITGDKKETAEEVFKELHLDHYYPEVLPHEKAAFVHHYKNQGRNVMMVGDGINDAPALAAADIGVSMGGKRTDIAVEASDLVITSDDPLILADMVDLSKSTMRMIRRNFAVTIALNSAAILFGLFGWITPTVGAAIHNSATIGVVLNSTRLLVNKERKPCRQPLPSSTTYLVDSA</sequence>
<evidence type="ECO:0000256" key="4">
    <source>
        <dbReference type="ARBA" id="ARBA00022692"/>
    </source>
</evidence>
<dbReference type="SUPFAM" id="SSF81653">
    <property type="entry name" value="Calcium ATPase, transduction domain A"/>
    <property type="match status" value="1"/>
</dbReference>
<comment type="subcellular location">
    <subcellularLocation>
        <location evidence="10">Cell membrane</location>
    </subcellularLocation>
    <subcellularLocation>
        <location evidence="1">Membrane</location>
        <topology evidence="1">Multi-pass membrane protein</topology>
    </subcellularLocation>
</comment>
<dbReference type="PANTHER" id="PTHR48085">
    <property type="entry name" value="CADMIUM/ZINC-TRANSPORTING ATPASE HMA2-RELATED"/>
    <property type="match status" value="1"/>
</dbReference>
<dbReference type="InterPro" id="IPR001757">
    <property type="entry name" value="P_typ_ATPase"/>
</dbReference>
<evidence type="ECO:0000313" key="12">
    <source>
        <dbReference type="EMBL" id="MBN8234857.1"/>
    </source>
</evidence>
<evidence type="ECO:0000256" key="2">
    <source>
        <dbReference type="ARBA" id="ARBA00006024"/>
    </source>
</evidence>
<keyword evidence="7 10" id="KW-0472">Membrane</keyword>
<keyword evidence="3" id="KW-0104">Cadmium</keyword>
<dbReference type="Gene3D" id="3.40.1110.10">
    <property type="entry name" value="Calcium-transporting ATPase, cytoplasmic domain N"/>
    <property type="match status" value="1"/>
</dbReference>
<organism evidence="12 13">
    <name type="scientific">Halobacillus kuroshimensis</name>
    <dbReference type="NCBI Taxonomy" id="302481"/>
    <lineage>
        <taxon>Bacteria</taxon>
        <taxon>Bacillati</taxon>
        <taxon>Bacillota</taxon>
        <taxon>Bacilli</taxon>
        <taxon>Bacillales</taxon>
        <taxon>Bacillaceae</taxon>
        <taxon>Halobacillus</taxon>
    </lineage>
</organism>
<accession>A0ABS3DU56</accession>
<dbReference type="InterPro" id="IPR018303">
    <property type="entry name" value="ATPase_P-typ_P_site"/>
</dbReference>
<dbReference type="PRINTS" id="PR00119">
    <property type="entry name" value="CATATPASE"/>
</dbReference>
<dbReference type="SUPFAM" id="SSF56784">
    <property type="entry name" value="HAD-like"/>
    <property type="match status" value="1"/>
</dbReference>
<dbReference type="Pfam" id="PF00122">
    <property type="entry name" value="E1-E2_ATPase"/>
    <property type="match status" value="1"/>
</dbReference>
<keyword evidence="10" id="KW-0067">ATP-binding</keyword>
<protein>
    <recommendedName>
        <fullName evidence="8">Cd(2+)-exporting ATPase</fullName>
        <ecNumber evidence="8">7.2.2.21</ecNumber>
    </recommendedName>
</protein>
<evidence type="ECO:0000256" key="5">
    <source>
        <dbReference type="ARBA" id="ARBA00022967"/>
    </source>
</evidence>
<evidence type="ECO:0000256" key="9">
    <source>
        <dbReference type="ARBA" id="ARBA00049338"/>
    </source>
</evidence>
<dbReference type="PROSITE" id="PS00154">
    <property type="entry name" value="ATPASE_E1_E2"/>
    <property type="match status" value="1"/>
</dbReference>
<keyword evidence="10" id="KW-0479">Metal-binding</keyword>
<keyword evidence="13" id="KW-1185">Reference proteome</keyword>
<dbReference type="InterPro" id="IPR036412">
    <property type="entry name" value="HAD-like_sf"/>
</dbReference>
<keyword evidence="6 10" id="KW-1133">Transmembrane helix</keyword>
<evidence type="ECO:0000259" key="11">
    <source>
        <dbReference type="Pfam" id="PF00122"/>
    </source>
</evidence>
<dbReference type="InterPro" id="IPR044492">
    <property type="entry name" value="P_typ_ATPase_HD_dom"/>
</dbReference>
<evidence type="ECO:0000256" key="3">
    <source>
        <dbReference type="ARBA" id="ARBA00022539"/>
    </source>
</evidence>
<dbReference type="NCBIfam" id="TIGR01525">
    <property type="entry name" value="ATPase-IB_hvy"/>
    <property type="match status" value="1"/>
</dbReference>
<dbReference type="NCBIfam" id="TIGR01494">
    <property type="entry name" value="ATPase_P-type"/>
    <property type="match status" value="1"/>
</dbReference>
<evidence type="ECO:0000256" key="8">
    <source>
        <dbReference type="ARBA" id="ARBA00039103"/>
    </source>
</evidence>
<evidence type="ECO:0000256" key="7">
    <source>
        <dbReference type="ARBA" id="ARBA00023136"/>
    </source>
</evidence>
<proteinExistence type="inferred from homology"/>
<dbReference type="InterPro" id="IPR051014">
    <property type="entry name" value="Cation_Transport_ATPase_IB"/>
</dbReference>
<name>A0ABS3DU56_9BACI</name>
<keyword evidence="5" id="KW-1278">Translocase</keyword>
<feature type="domain" description="P-type ATPase A" evidence="11">
    <location>
        <begin position="177"/>
        <end position="271"/>
    </location>
</feature>
<dbReference type="InterPro" id="IPR008250">
    <property type="entry name" value="ATPase_P-typ_transduc_dom_A_sf"/>
</dbReference>
<keyword evidence="10" id="KW-1003">Cell membrane</keyword>
<comment type="catalytic activity">
    <reaction evidence="9">
        <text>Cd(2+)(in) + ATP + H2O = Cd(2+)(out) + ADP + phosphate + H(+)</text>
        <dbReference type="Rhea" id="RHEA:12132"/>
        <dbReference type="ChEBI" id="CHEBI:15377"/>
        <dbReference type="ChEBI" id="CHEBI:15378"/>
        <dbReference type="ChEBI" id="CHEBI:30616"/>
        <dbReference type="ChEBI" id="CHEBI:43474"/>
        <dbReference type="ChEBI" id="CHEBI:48775"/>
        <dbReference type="ChEBI" id="CHEBI:456216"/>
        <dbReference type="EC" id="7.2.2.21"/>
    </reaction>
</comment>
<comment type="caution">
    <text evidence="12">The sequence shown here is derived from an EMBL/GenBank/DDBJ whole genome shotgun (WGS) entry which is preliminary data.</text>
</comment>
<dbReference type="InterPro" id="IPR059000">
    <property type="entry name" value="ATPase_P-type_domA"/>
</dbReference>
<keyword evidence="10" id="KW-0547">Nucleotide-binding</keyword>
<dbReference type="EC" id="7.2.2.21" evidence="8"/>
<dbReference type="RefSeq" id="WP_242520283.1">
    <property type="nucleotide sequence ID" value="NZ_JAEKJY010000001.1"/>
</dbReference>
<dbReference type="InterPro" id="IPR023214">
    <property type="entry name" value="HAD_sf"/>
</dbReference>
<feature type="transmembrane region" description="Helical" evidence="10">
    <location>
        <begin position="623"/>
        <end position="642"/>
    </location>
</feature>
<comment type="caution">
    <text evidence="10">Lacks conserved residue(s) required for the propagation of feature annotation.</text>
</comment>
<dbReference type="EMBL" id="JAEKJY010000001">
    <property type="protein sequence ID" value="MBN8234857.1"/>
    <property type="molecule type" value="Genomic_DNA"/>
</dbReference>
<gene>
    <name evidence="12" type="ORF">JF544_06330</name>
</gene>
<comment type="similarity">
    <text evidence="2 10">Belongs to the cation transport ATPase (P-type) (TC 3.A.3) family. Type IB subfamily.</text>
</comment>
<dbReference type="PANTHER" id="PTHR48085:SF5">
    <property type="entry name" value="CADMIUM_ZINC-TRANSPORTING ATPASE HMA4-RELATED"/>
    <property type="match status" value="1"/>
</dbReference>
<dbReference type="Proteomes" id="UP000663970">
    <property type="component" value="Unassembled WGS sequence"/>
</dbReference>
<dbReference type="Gene3D" id="2.70.150.10">
    <property type="entry name" value="Calcium-transporting ATPase, cytoplasmic transduction domain A"/>
    <property type="match status" value="1"/>
</dbReference>
<evidence type="ECO:0000256" key="6">
    <source>
        <dbReference type="ARBA" id="ARBA00022989"/>
    </source>
</evidence>
<dbReference type="PRINTS" id="PR00120">
    <property type="entry name" value="HATPASE"/>
</dbReference>
<dbReference type="SFLD" id="SFLDF00027">
    <property type="entry name" value="p-type_atpase"/>
    <property type="match status" value="1"/>
</dbReference>
<evidence type="ECO:0000256" key="1">
    <source>
        <dbReference type="ARBA" id="ARBA00004141"/>
    </source>
</evidence>
<dbReference type="Pfam" id="PF00702">
    <property type="entry name" value="Hydrolase"/>
    <property type="match status" value="1"/>
</dbReference>
<evidence type="ECO:0000256" key="10">
    <source>
        <dbReference type="RuleBase" id="RU362081"/>
    </source>
</evidence>
<evidence type="ECO:0000313" key="13">
    <source>
        <dbReference type="Proteomes" id="UP000663970"/>
    </source>
</evidence>